<proteinExistence type="predicted"/>
<sequence length="322" mass="33850">MDGSRTVRPVSATTDATGRPGLCSTICRQLNEPLPGTAVVATGWVVVEQPGPWGAKAATQSHLDPEFGGRFDDACKKADLRFGLIRSPGKHADATPRAHQVYVACTIPGRSWLLGGRVADPVELSALDLEAVRRGDADAVLASLPDLAPVTQSVLLVCTNGKRDECCALLGRPIVNALSALAPGRVWEADHLGGHRFAPTATLLPSGTMHGRLDLETATAVLAASDRGETIVTNLRGRTTWSKRGQVAEIAVRHLIGEAGLDSLGVIAEDLETVTVSHTDGRTWTVPVTSESVDPPRPESCGKEPFTMSILRAGTIIGGELG</sequence>
<reference evidence="1 2" key="1">
    <citation type="submission" date="2019-03" db="EMBL/GenBank/DDBJ databases">
        <title>Genomic Encyclopedia of Type Strains, Phase III (KMG-III): the genomes of soil and plant-associated and newly described type strains.</title>
        <authorList>
            <person name="Whitman W."/>
        </authorList>
    </citation>
    <scope>NUCLEOTIDE SEQUENCE [LARGE SCALE GENOMIC DNA]</scope>
    <source>
        <strain evidence="1 2">VKM Ac-2575</strain>
    </source>
</reference>
<dbReference type="SUPFAM" id="SSF52833">
    <property type="entry name" value="Thioredoxin-like"/>
    <property type="match status" value="1"/>
</dbReference>
<dbReference type="Proteomes" id="UP000295151">
    <property type="component" value="Unassembled WGS sequence"/>
</dbReference>
<dbReference type="InterPro" id="IPR009737">
    <property type="entry name" value="Aim32/Apd1-like"/>
</dbReference>
<dbReference type="EMBL" id="SOCE01000002">
    <property type="protein sequence ID" value="TDU84388.1"/>
    <property type="molecule type" value="Genomic_DNA"/>
</dbReference>
<dbReference type="OrthoDB" id="3399139at2"/>
<name>A0A4R7T0L9_9ACTN</name>
<gene>
    <name evidence="1" type="ORF">EV138_6859</name>
</gene>
<evidence type="ECO:0000313" key="1">
    <source>
        <dbReference type="EMBL" id="TDU84388.1"/>
    </source>
</evidence>
<protein>
    <recommendedName>
        <fullName evidence="3">Sucrase/ferredoxin-like protein</fullName>
    </recommendedName>
</protein>
<comment type="caution">
    <text evidence="1">The sequence shown here is derived from an EMBL/GenBank/DDBJ whole genome shotgun (WGS) entry which is preliminary data.</text>
</comment>
<dbReference type="InterPro" id="IPR010350">
    <property type="entry name" value="Aim32/Apd1-like_bac"/>
</dbReference>
<evidence type="ECO:0000313" key="2">
    <source>
        <dbReference type="Proteomes" id="UP000295151"/>
    </source>
</evidence>
<dbReference type="Pfam" id="PF06999">
    <property type="entry name" value="Suc_Fer-like"/>
    <property type="match status" value="1"/>
</dbReference>
<accession>A0A4R7T0L9</accession>
<dbReference type="InterPro" id="IPR036249">
    <property type="entry name" value="Thioredoxin-like_sf"/>
</dbReference>
<organism evidence="1 2">
    <name type="scientific">Kribbella voronezhensis</name>
    <dbReference type="NCBI Taxonomy" id="2512212"/>
    <lineage>
        <taxon>Bacteria</taxon>
        <taxon>Bacillati</taxon>
        <taxon>Actinomycetota</taxon>
        <taxon>Actinomycetes</taxon>
        <taxon>Propionibacteriales</taxon>
        <taxon>Kribbellaceae</taxon>
        <taxon>Kribbella</taxon>
    </lineage>
</organism>
<keyword evidence="2" id="KW-1185">Reference proteome</keyword>
<dbReference type="PIRSF" id="PIRSF035042">
    <property type="entry name" value="UCP035042_thirdx"/>
    <property type="match status" value="1"/>
</dbReference>
<evidence type="ECO:0008006" key="3">
    <source>
        <dbReference type="Google" id="ProtNLM"/>
    </source>
</evidence>
<dbReference type="AlphaFoldDB" id="A0A4R7T0L9"/>